<accession>A0A964WYM3</accession>
<reference evidence="1" key="1">
    <citation type="submission" date="2020-01" db="EMBL/GenBank/DDBJ databases">
        <title>Muricauda ochracea sp. nov., isolated from a tidal flat of Garorim bay in Korea.</title>
        <authorList>
            <person name="Kim D."/>
            <person name="Yoo Y."/>
            <person name="Kim J.-J."/>
        </authorList>
    </citation>
    <scope>NUCLEOTIDE SEQUENCE</scope>
    <source>
        <strain evidence="1">JGD-17</strain>
    </source>
</reference>
<gene>
    <name evidence="1" type="ORF">GTQ34_15785</name>
</gene>
<evidence type="ECO:0000313" key="2">
    <source>
        <dbReference type="Proteomes" id="UP000667650"/>
    </source>
</evidence>
<sequence>MKMDKYTKIVLTIIAVNLTILTITNLDLLPKAYANEPMENSELLPAMNYGLVPLNEDGTISVTLSNYDQIDVNIVGIDTNEELDVNIDEIGGGYVSHGGPISVEID</sequence>
<evidence type="ECO:0000313" key="1">
    <source>
        <dbReference type="EMBL" id="NAY93371.1"/>
    </source>
</evidence>
<name>A0A964WYM3_9FLAO</name>
<comment type="caution">
    <text evidence="1">The sequence shown here is derived from an EMBL/GenBank/DDBJ whole genome shotgun (WGS) entry which is preliminary data.</text>
</comment>
<dbReference type="Proteomes" id="UP000667650">
    <property type="component" value="Unassembled WGS sequence"/>
</dbReference>
<dbReference type="EMBL" id="JAAABI010000009">
    <property type="protein sequence ID" value="NAY93371.1"/>
    <property type="molecule type" value="Genomic_DNA"/>
</dbReference>
<dbReference type="AlphaFoldDB" id="A0A964WYM3"/>
<organism evidence="1 2">
    <name type="scientific">Flagellimonas ochracea</name>
    <dbReference type="NCBI Taxonomy" id="2696472"/>
    <lineage>
        <taxon>Bacteria</taxon>
        <taxon>Pseudomonadati</taxon>
        <taxon>Bacteroidota</taxon>
        <taxon>Flavobacteriia</taxon>
        <taxon>Flavobacteriales</taxon>
        <taxon>Flavobacteriaceae</taxon>
        <taxon>Flagellimonas</taxon>
    </lineage>
</organism>
<proteinExistence type="predicted"/>
<keyword evidence="2" id="KW-1185">Reference proteome</keyword>
<protein>
    <submittedName>
        <fullName evidence="1">Uncharacterized protein</fullName>
    </submittedName>
</protein>
<dbReference type="RefSeq" id="WP_166524782.1">
    <property type="nucleotide sequence ID" value="NZ_JAAABI010000009.1"/>
</dbReference>